<proteinExistence type="predicted"/>
<gene>
    <name evidence="1" type="ORF">EJV47_21045</name>
</gene>
<organism evidence="1 2">
    <name type="scientific">Hymenobacter gummosus</name>
    <dbReference type="NCBI Taxonomy" id="1776032"/>
    <lineage>
        <taxon>Bacteria</taxon>
        <taxon>Pseudomonadati</taxon>
        <taxon>Bacteroidota</taxon>
        <taxon>Cytophagia</taxon>
        <taxon>Cytophagales</taxon>
        <taxon>Hymenobacteraceae</taxon>
        <taxon>Hymenobacter</taxon>
    </lineage>
</organism>
<dbReference type="RefSeq" id="WP_126695181.1">
    <property type="nucleotide sequence ID" value="NZ_RXOF01000014.1"/>
</dbReference>
<sequence length="95" mass="10489">MSNSISYCVQASAAPRTAMVRVRIRCRAAAGSHHWQLELPRALWTSMGTGPAADFIAEQYFDSYPTTRELVGPQHIAWAVATSLLDVETHFRPGT</sequence>
<keyword evidence="2" id="KW-1185">Reference proteome</keyword>
<dbReference type="OrthoDB" id="884211at2"/>
<accession>A0A3S0H6Y8</accession>
<evidence type="ECO:0000313" key="1">
    <source>
        <dbReference type="EMBL" id="RTQ46860.1"/>
    </source>
</evidence>
<dbReference type="EMBL" id="RXOF01000014">
    <property type="protein sequence ID" value="RTQ46860.1"/>
    <property type="molecule type" value="Genomic_DNA"/>
</dbReference>
<dbReference type="Proteomes" id="UP000282184">
    <property type="component" value="Unassembled WGS sequence"/>
</dbReference>
<evidence type="ECO:0000313" key="2">
    <source>
        <dbReference type="Proteomes" id="UP000282184"/>
    </source>
</evidence>
<protein>
    <submittedName>
        <fullName evidence="1">Uncharacterized protein</fullName>
    </submittedName>
</protein>
<name>A0A3S0H6Y8_9BACT</name>
<dbReference type="AlphaFoldDB" id="A0A3S0H6Y8"/>
<comment type="caution">
    <text evidence="1">The sequence shown here is derived from an EMBL/GenBank/DDBJ whole genome shotgun (WGS) entry which is preliminary data.</text>
</comment>
<reference evidence="1 2" key="1">
    <citation type="submission" date="2018-12" db="EMBL/GenBank/DDBJ databases">
        <title>Hymenobacter gummosus sp. nov., isolated from a spring.</title>
        <authorList>
            <person name="Nie L."/>
        </authorList>
    </citation>
    <scope>NUCLEOTIDE SEQUENCE [LARGE SCALE GENOMIC DNA]</scope>
    <source>
        <strain evidence="1 2">KCTC 52166</strain>
    </source>
</reference>